<organism evidence="16 17">
    <name type="scientific">Halanaerobium hydrogeniformans</name>
    <name type="common">Halanaerobium sp. (strain sapolanicus)</name>
    <dbReference type="NCBI Taxonomy" id="656519"/>
    <lineage>
        <taxon>Bacteria</taxon>
        <taxon>Bacillati</taxon>
        <taxon>Bacillota</taxon>
        <taxon>Clostridia</taxon>
        <taxon>Halanaerobiales</taxon>
        <taxon>Halanaerobiaceae</taxon>
        <taxon>Halanaerobium</taxon>
    </lineage>
</organism>
<dbReference type="InterPro" id="IPR018517">
    <property type="entry name" value="tRNA_hU_synthase_CS"/>
</dbReference>
<dbReference type="eggNOG" id="COG0042">
    <property type="taxonomic scope" value="Bacteria"/>
</dbReference>
<dbReference type="STRING" id="656519.Halsa_1957"/>
<name>E4RJF4_HALHG</name>
<dbReference type="EC" id="1.3.1.-" evidence="12"/>
<comment type="similarity">
    <text evidence="12">Belongs to the dus family.</text>
</comment>
<dbReference type="InterPro" id="IPR024036">
    <property type="entry name" value="tRNA-dHydroUridine_Synthase_C"/>
</dbReference>
<feature type="domain" description="DUS-like FMN-binding" evidence="15">
    <location>
        <begin position="16"/>
        <end position="322"/>
    </location>
</feature>
<evidence type="ECO:0000256" key="6">
    <source>
        <dbReference type="ARBA" id="ARBA00022694"/>
    </source>
</evidence>
<evidence type="ECO:0000256" key="12">
    <source>
        <dbReference type="PIRNR" id="PIRNR006621"/>
    </source>
</evidence>
<evidence type="ECO:0000256" key="8">
    <source>
        <dbReference type="ARBA" id="ARBA00022884"/>
    </source>
</evidence>
<dbReference type="PANTHER" id="PTHR45846:SF1">
    <property type="entry name" value="TRNA-DIHYDROURIDINE(47) SYNTHASE [NAD(P)(+)]-LIKE"/>
    <property type="match status" value="1"/>
</dbReference>
<feature type="active site" description="Proton donor" evidence="13">
    <location>
        <position position="104"/>
    </location>
</feature>
<dbReference type="EMBL" id="CP002304">
    <property type="protein sequence ID" value="ADQ15374.1"/>
    <property type="molecule type" value="Genomic_DNA"/>
</dbReference>
<evidence type="ECO:0000256" key="10">
    <source>
        <dbReference type="ARBA" id="ARBA00048205"/>
    </source>
</evidence>
<dbReference type="PIRSF" id="PIRSF006621">
    <property type="entry name" value="Dus"/>
    <property type="match status" value="1"/>
</dbReference>
<dbReference type="Proteomes" id="UP000007434">
    <property type="component" value="Chromosome"/>
</dbReference>
<dbReference type="GO" id="GO:0050660">
    <property type="term" value="F:flavin adenine dinucleotide binding"/>
    <property type="evidence" value="ECO:0007669"/>
    <property type="project" value="InterPro"/>
</dbReference>
<proteinExistence type="inferred from homology"/>
<sequence length="327" mass="36444">MKIKISDISIEPSVFLAPMAGVSDYPYRQIVREMGVKLLYTEMVSAKGYEYGNNRTKELVEFEKKEDGKIAVQIFGEEADFMAAAAKNIANDYDIDIIDINMGCPARKIVSNGAGSALMKNLELAENIIGRVVEAVSIPVTVKMRSGWDEDNINAVELAKTAEKMGAAGLAVHGRTRKQFYKGKADWQIIKDVVDAVEIPVIANGDIFSAEDAAKAFDFINCSGIMIGRAAQGNPWIFKEVIEYLKNGRKIKGPSNQQKLEIAVKHINLAVDFYGEKQAIPLMRKHIAWYLKGMPYASKVKSKVNKIFEKDKLVSLLNDYKKEFDFS</sequence>
<feature type="binding site" evidence="14">
    <location>
        <position position="173"/>
    </location>
    <ligand>
        <name>FMN</name>
        <dbReference type="ChEBI" id="CHEBI:58210"/>
    </ligand>
</feature>
<dbReference type="InterPro" id="IPR004652">
    <property type="entry name" value="DusB-like"/>
</dbReference>
<dbReference type="GO" id="GO:0017150">
    <property type="term" value="F:tRNA dihydrouridine synthase activity"/>
    <property type="evidence" value="ECO:0007669"/>
    <property type="project" value="InterPro"/>
</dbReference>
<keyword evidence="5 12" id="KW-0288">FMN</keyword>
<reference evidence="16 17" key="2">
    <citation type="journal article" date="2011" name="J. Bacteriol.">
        <title>Complete Genome Sequence of the Haloalkaliphilic, Hydrogen Producing Halanaerobium hydrogenoformans.</title>
        <authorList>
            <person name="Brown S.D."/>
            <person name="Begemann M.B."/>
            <person name="Mormile M.R."/>
            <person name="Wall J.D."/>
            <person name="Han C.S."/>
            <person name="Goodwin L.A."/>
            <person name="Pitluck S."/>
            <person name="Land M.L."/>
            <person name="Hauser L.J."/>
            <person name="Elias D.A."/>
        </authorList>
    </citation>
    <scope>NUCLEOTIDE SEQUENCE [LARGE SCALE GENOMIC DNA]</scope>
    <source>
        <strain evidence="17">sapolanicus</strain>
    </source>
</reference>
<dbReference type="InterPro" id="IPR013785">
    <property type="entry name" value="Aldolase_TIM"/>
</dbReference>
<keyword evidence="9 12" id="KW-0560">Oxidoreductase</keyword>
<evidence type="ECO:0000313" key="16">
    <source>
        <dbReference type="EMBL" id="ADQ15374.1"/>
    </source>
</evidence>
<dbReference type="GO" id="GO:0000049">
    <property type="term" value="F:tRNA binding"/>
    <property type="evidence" value="ECO:0007669"/>
    <property type="project" value="UniProtKB-KW"/>
</dbReference>
<comment type="cofactor">
    <cofactor evidence="1 12 14">
        <name>FMN</name>
        <dbReference type="ChEBI" id="CHEBI:58210"/>
    </cofactor>
</comment>
<evidence type="ECO:0000256" key="9">
    <source>
        <dbReference type="ARBA" id="ARBA00023002"/>
    </source>
</evidence>
<dbReference type="AlphaFoldDB" id="E4RJF4"/>
<evidence type="ECO:0000256" key="14">
    <source>
        <dbReference type="PIRSR" id="PIRSR006621-2"/>
    </source>
</evidence>
<dbReference type="Pfam" id="PF01207">
    <property type="entry name" value="Dus"/>
    <property type="match status" value="1"/>
</dbReference>
<keyword evidence="14" id="KW-0547">Nucleotide-binding</keyword>
<evidence type="ECO:0000256" key="3">
    <source>
        <dbReference type="ARBA" id="ARBA00022555"/>
    </source>
</evidence>
<dbReference type="HOGENOM" id="CLU_013299_0_3_9"/>
<evidence type="ECO:0000256" key="7">
    <source>
        <dbReference type="ARBA" id="ARBA00022857"/>
    </source>
</evidence>
<keyword evidence="8" id="KW-0694">RNA-binding</keyword>
<dbReference type="PROSITE" id="PS01136">
    <property type="entry name" value="UPF0034"/>
    <property type="match status" value="1"/>
</dbReference>
<feature type="binding site" evidence="14">
    <location>
        <position position="73"/>
    </location>
    <ligand>
        <name>FMN</name>
        <dbReference type="ChEBI" id="CHEBI:58210"/>
    </ligand>
</feature>
<keyword evidence="7" id="KW-0521">NADP</keyword>
<keyword evidence="17" id="KW-1185">Reference proteome</keyword>
<gene>
    <name evidence="16" type="ordered locus">Halsa_1957</name>
</gene>
<evidence type="ECO:0000256" key="4">
    <source>
        <dbReference type="ARBA" id="ARBA00022630"/>
    </source>
</evidence>
<evidence type="ECO:0000313" key="17">
    <source>
        <dbReference type="Proteomes" id="UP000007434"/>
    </source>
</evidence>
<dbReference type="InterPro" id="IPR035587">
    <property type="entry name" value="DUS-like_FMN-bd"/>
</dbReference>
<dbReference type="KEGG" id="has:Halsa_1957"/>
<keyword evidence="6 12" id="KW-0819">tRNA processing</keyword>
<keyword evidence="4 12" id="KW-0285">Flavoprotein</keyword>
<accession>E4RJF4</accession>
<evidence type="ECO:0000256" key="13">
    <source>
        <dbReference type="PIRSR" id="PIRSR006621-1"/>
    </source>
</evidence>
<dbReference type="Gene3D" id="3.20.20.70">
    <property type="entry name" value="Aldolase class I"/>
    <property type="match status" value="1"/>
</dbReference>
<keyword evidence="3" id="KW-0820">tRNA-binding</keyword>
<comment type="catalytic activity">
    <reaction evidence="10">
        <text>a 5,6-dihydrouridine in tRNA + NADP(+) = a uridine in tRNA + NADPH + H(+)</text>
        <dbReference type="Rhea" id="RHEA:23624"/>
        <dbReference type="Rhea" id="RHEA-COMP:13339"/>
        <dbReference type="Rhea" id="RHEA-COMP:13887"/>
        <dbReference type="ChEBI" id="CHEBI:15378"/>
        <dbReference type="ChEBI" id="CHEBI:57783"/>
        <dbReference type="ChEBI" id="CHEBI:58349"/>
        <dbReference type="ChEBI" id="CHEBI:65315"/>
        <dbReference type="ChEBI" id="CHEBI:74443"/>
    </reaction>
</comment>
<dbReference type="InterPro" id="IPR001269">
    <property type="entry name" value="DUS_fam"/>
</dbReference>
<feature type="binding site" evidence="14">
    <location>
        <begin position="18"/>
        <end position="20"/>
    </location>
    <ligand>
        <name>FMN</name>
        <dbReference type="ChEBI" id="CHEBI:58210"/>
    </ligand>
</feature>
<dbReference type="NCBIfam" id="TIGR00737">
    <property type="entry name" value="nifR3_yhdG"/>
    <property type="match status" value="1"/>
</dbReference>
<evidence type="ECO:0000256" key="11">
    <source>
        <dbReference type="ARBA" id="ARBA00048802"/>
    </source>
</evidence>
<reference evidence="16 17" key="1">
    <citation type="submission" date="2010-11" db="EMBL/GenBank/DDBJ databases">
        <title>Complete sequence of Halanaerobium sp. sapolanicus.</title>
        <authorList>
            <consortium name="US DOE Joint Genome Institute"/>
            <person name="Lucas S."/>
            <person name="Copeland A."/>
            <person name="Lapidus A."/>
            <person name="Cheng J.-F."/>
            <person name="Bruce D."/>
            <person name="Goodwin L."/>
            <person name="Pitluck S."/>
            <person name="Davenport K."/>
            <person name="Detter J.C."/>
            <person name="Han C."/>
            <person name="Tapia R."/>
            <person name="Land M."/>
            <person name="Hauser L."/>
            <person name="Jeffries C."/>
            <person name="Kyrpides N."/>
            <person name="Ivanova N."/>
            <person name="Mikhailova N."/>
            <person name="Begemann M.B."/>
            <person name="Mormile M.R."/>
            <person name="Wall J.D."/>
            <person name="Elias D.A."/>
            <person name="Woyke T."/>
        </authorList>
    </citation>
    <scope>NUCLEOTIDE SEQUENCE [LARGE SCALE GENOMIC DNA]</scope>
    <source>
        <strain evidence="17">sapolanicus</strain>
    </source>
</reference>
<evidence type="ECO:0000256" key="1">
    <source>
        <dbReference type="ARBA" id="ARBA00001917"/>
    </source>
</evidence>
<dbReference type="CDD" id="cd02801">
    <property type="entry name" value="DUS_like_FMN"/>
    <property type="match status" value="1"/>
</dbReference>
<protein>
    <recommendedName>
        <fullName evidence="12">tRNA-dihydrouridine synthase</fullName>
        <ecNumber evidence="12">1.3.1.-</ecNumber>
    </recommendedName>
</protein>
<evidence type="ECO:0000256" key="2">
    <source>
        <dbReference type="ARBA" id="ARBA00002790"/>
    </source>
</evidence>
<dbReference type="Gene3D" id="1.10.1200.80">
    <property type="entry name" value="Putative flavin oxidoreducatase, domain 2"/>
    <property type="match status" value="1"/>
</dbReference>
<dbReference type="PANTHER" id="PTHR45846">
    <property type="entry name" value="TRNA-DIHYDROURIDINE(47) SYNTHASE [NAD(P)(+)]-LIKE"/>
    <property type="match status" value="1"/>
</dbReference>
<dbReference type="SUPFAM" id="SSF51395">
    <property type="entry name" value="FMN-linked oxidoreductases"/>
    <property type="match status" value="1"/>
</dbReference>
<evidence type="ECO:0000256" key="5">
    <source>
        <dbReference type="ARBA" id="ARBA00022643"/>
    </source>
</evidence>
<comment type="function">
    <text evidence="2 12">Catalyzes the synthesis of 5,6-dihydrouridine (D), a modified base found in the D-loop of most tRNAs, via the reduction of the C5-C6 double bond in target uridines.</text>
</comment>
<feature type="binding site" evidence="14">
    <location>
        <begin position="228"/>
        <end position="229"/>
    </location>
    <ligand>
        <name>FMN</name>
        <dbReference type="ChEBI" id="CHEBI:58210"/>
    </ligand>
</feature>
<feature type="binding site" evidence="14">
    <location>
        <position position="143"/>
    </location>
    <ligand>
        <name>FMN</name>
        <dbReference type="ChEBI" id="CHEBI:58210"/>
    </ligand>
</feature>
<evidence type="ECO:0000259" key="15">
    <source>
        <dbReference type="Pfam" id="PF01207"/>
    </source>
</evidence>
<comment type="catalytic activity">
    <reaction evidence="11">
        <text>a 5,6-dihydrouridine in tRNA + NAD(+) = a uridine in tRNA + NADH + H(+)</text>
        <dbReference type="Rhea" id="RHEA:54452"/>
        <dbReference type="Rhea" id="RHEA-COMP:13339"/>
        <dbReference type="Rhea" id="RHEA-COMP:13887"/>
        <dbReference type="ChEBI" id="CHEBI:15378"/>
        <dbReference type="ChEBI" id="CHEBI:57540"/>
        <dbReference type="ChEBI" id="CHEBI:57945"/>
        <dbReference type="ChEBI" id="CHEBI:65315"/>
        <dbReference type="ChEBI" id="CHEBI:74443"/>
    </reaction>
</comment>